<dbReference type="EMBL" id="CAJNOL010000746">
    <property type="protein sequence ID" value="CAF1186105.1"/>
    <property type="molecule type" value="Genomic_DNA"/>
</dbReference>
<dbReference type="Gene3D" id="3.40.220.10">
    <property type="entry name" value="Leucine Aminopeptidase, subunit E, domain 1"/>
    <property type="match status" value="1"/>
</dbReference>
<dbReference type="Proteomes" id="UP000663870">
    <property type="component" value="Unassembled WGS sequence"/>
</dbReference>
<evidence type="ECO:0000256" key="2">
    <source>
        <dbReference type="SAM" id="MobiDB-lite"/>
    </source>
</evidence>
<feature type="compositionally biased region" description="Polar residues" evidence="2">
    <location>
        <begin position="1600"/>
        <end position="1613"/>
    </location>
</feature>
<keyword evidence="1" id="KW-0479">Metal-binding</keyword>
<dbReference type="PANTHER" id="PTHR35596">
    <property type="entry name" value="DUF2263 DOMAIN-CONTAINING PROTEIN"/>
    <property type="match status" value="1"/>
</dbReference>
<organism evidence="4 5">
    <name type="scientific">Rotaria sordida</name>
    <dbReference type="NCBI Taxonomy" id="392033"/>
    <lineage>
        <taxon>Eukaryota</taxon>
        <taxon>Metazoa</taxon>
        <taxon>Spiralia</taxon>
        <taxon>Gnathifera</taxon>
        <taxon>Rotifera</taxon>
        <taxon>Eurotatoria</taxon>
        <taxon>Bdelloidea</taxon>
        <taxon>Philodinida</taxon>
        <taxon>Philodinidae</taxon>
        <taxon>Rotaria</taxon>
    </lineage>
</organism>
<dbReference type="InterPro" id="IPR000571">
    <property type="entry name" value="Znf_CCCH"/>
</dbReference>
<keyword evidence="1" id="KW-0862">Zinc</keyword>
<proteinExistence type="predicted"/>
<dbReference type="NCBIfam" id="TIGR02452">
    <property type="entry name" value="TIGR02452 family protein"/>
    <property type="match status" value="1"/>
</dbReference>
<evidence type="ECO:0000313" key="5">
    <source>
        <dbReference type="Proteomes" id="UP000663870"/>
    </source>
</evidence>
<accession>A0A814VBP7</accession>
<gene>
    <name evidence="4" type="ORF">JXQ802_LOCUS23615</name>
</gene>
<feature type="region of interest" description="Disordered" evidence="2">
    <location>
        <begin position="1600"/>
        <end position="1627"/>
    </location>
</feature>
<feature type="zinc finger region" description="C3H1-type" evidence="1">
    <location>
        <begin position="805"/>
        <end position="834"/>
    </location>
</feature>
<dbReference type="PANTHER" id="PTHR35596:SF1">
    <property type="entry name" value="MICROBIAL-TYPE PARG CATALYTIC DOMAIN-CONTAINING PROTEIN"/>
    <property type="match status" value="1"/>
</dbReference>
<comment type="caution">
    <text evidence="4">The sequence shown here is derived from an EMBL/GenBank/DDBJ whole genome shotgun (WGS) entry which is preliminary data.</text>
</comment>
<evidence type="ECO:0000313" key="4">
    <source>
        <dbReference type="EMBL" id="CAF1186105.1"/>
    </source>
</evidence>
<dbReference type="Pfam" id="PF10021">
    <property type="entry name" value="PARG_cat_microb"/>
    <property type="match status" value="1"/>
</dbReference>
<reference evidence="4" key="1">
    <citation type="submission" date="2021-02" db="EMBL/GenBank/DDBJ databases">
        <authorList>
            <person name="Nowell W R."/>
        </authorList>
    </citation>
    <scope>NUCLEOTIDE SEQUENCE</scope>
</reference>
<dbReference type="GO" id="GO:0008270">
    <property type="term" value="F:zinc ion binding"/>
    <property type="evidence" value="ECO:0007669"/>
    <property type="project" value="UniProtKB-KW"/>
</dbReference>
<protein>
    <recommendedName>
        <fullName evidence="3">C3H1-type domain-containing protein</fullName>
    </recommendedName>
</protein>
<dbReference type="InterPro" id="IPR012664">
    <property type="entry name" value="CHP02452"/>
</dbReference>
<name>A0A814VBP7_9BILA</name>
<keyword evidence="5" id="KW-1185">Reference proteome</keyword>
<evidence type="ECO:0000256" key="1">
    <source>
        <dbReference type="PROSITE-ProRule" id="PRU00723"/>
    </source>
</evidence>
<dbReference type="InterPro" id="IPR043472">
    <property type="entry name" value="Macro_dom-like"/>
</dbReference>
<keyword evidence="1" id="KW-0863">Zinc-finger</keyword>
<dbReference type="PROSITE" id="PS50103">
    <property type="entry name" value="ZF_C3H1"/>
    <property type="match status" value="1"/>
</dbReference>
<feature type="domain" description="C3H1-type" evidence="3">
    <location>
        <begin position="805"/>
        <end position="834"/>
    </location>
</feature>
<evidence type="ECO:0000259" key="3">
    <source>
        <dbReference type="PROSITE" id="PS50103"/>
    </source>
</evidence>
<dbReference type="InterPro" id="IPR019261">
    <property type="entry name" value="PARG_cat_microbial"/>
</dbReference>
<sequence length="1742" mass="202045">MIRSRLDSNHNICVTNVKCYPKIGIGIIFVSGNTQKYALVNTIQAILLDPRKNITISFIEQCEFISYIVFDENLKEVITTEEITHRWAQICQSSNELPQCEQLSVLFPNIFKLTTHSLDDLLTIQATDTLRIKNHFVNIYIRTDCSYFEDLPENITVDEIKSVIKSQMMNQSNEPKYYVQYNKQALCVVVLACNTARQWVNTNNITLKSHIFTKKKCLAFRVIISPVPNSLPIDTIIRHKQFQNNIVKHTKINDKLILELSNKSVYDQCLIWGALCIKDHKMLIDPYRKIVNDPENQEINAENWYETEMLNIKPDILQFIFKPDHLIFKYKWNSQYWLEQFSNVQNIHGKQSMNKKQLLNVSVMLNTIGVIRKKSYITDSRKEIKLKFQQLKTIVYNHRSKLALTREISSIPTTPFSSTKVKVINDDCLVVYTKLVLSGNRPVILNMCNPEIAGGRHRQGVDTQEGNLFRRSDYYLSLDAELDETDRVERYWCTENGQQKLLKNHETMYPMDEFGAIYTSGITLFRDTKNKGYAYLDNPIYSVCAIALAPYQQTQSKQNNPNLLADKYEQGMRKKIENLFAIAYHHGHDCLVLSALGCDASSNTSMHIAFIFKSIIQQYAGYFKTIYFAIIDEQNGSHWPNHEGNYLTFSRILDKFCVQSSTCELSVRMTSGPYTILAKRLEKVTINNVCIFDLPPCRYGGRCSDLNDVGHCHLYSHPPLCFQYDTCDPTHSDDVHDSLFTHLNKCKYAGECQLINDEKHIRQYSHPEFCSRQGDCTDISKDHLLQYRHLPVCRDGPTKCILFRKQDRTHCRSYRHVKLSCEFGGNCIHFHNETHFNERSHPFNPPCPLTPFLCRYHLEFLKIRQYPSREKMKREVDEHCLTFSHVCPLGQQCSDKNELHLRTSIHIERKMCLALDRCFKLTDEEHMNSYSHPKINDIRFPCKYLGSECRDRLNPDHIKQYRHIGNYNQNGVIQYFGLNNNVNFVRNQYKMTQTICSYAKDEGWNISQLNIPPDLIQWIRDLLPIHRCNKLIFESILVHGHVMSRAYMNLLVEPQFVANAVEHHDQVRRIFDRKNNEALKRHGQEFIHALVALKFNESSKKPDASDGTSHIVPNPQHMYTMNTKEVQLKLLLTSEEIATIRTHATNIAQASLNLHANPMGMGYQPDETLGTNKHVFSILGPHLGYYYGDIFLVFKRELMFHPDSNFSIHAATTFGPSCNAYKWRPWLRDPGTPEARIKQFHENKLHCSVLDYEEAAALELMALVRKNKDITNISLSDVQNYWFHADSHQVLEAHLPQLIPLDYIDHVYIPKNIFTELSTAAQQAAKDIFRDRLTVTEHTVDLNSMKVLEENRASYQKYVINEVMKKIAQNKFHSTNGTIITLAPSKFGHHVVTPITISQSYRQYQVQYGPSDCIFIYWQAFGGDMMLTVSNEFINPANEQVTLQCLSCYIAETPSNTVDMIHHESYSYISNHRPYHHDMIKHDRTRMKAMSNSFHRGCDTDDYTTYCLIIRKSTGQALLTHARSNSIYNHQIITYTFRKSELDLNTLDYVHVSAGARILPIRNLIITHEPIQAYHPYINKESKKNSESLITILNQSPANDIHSLSRNENTQKSPVIKQDKDQAASKENVSRCQPCPDSINCLLRYSPKYSRAHNGIYSHPCRYSELCRCIPDHPHLEHKPHRAPMCDKDEKCEKLIDPFHRAAFRHSKLSDYLIPCRDQRDCTIKTKEHLIMYSHGENVPSP</sequence>